<evidence type="ECO:0000256" key="6">
    <source>
        <dbReference type="ARBA" id="ARBA00022617"/>
    </source>
</evidence>
<feature type="binding site" evidence="16">
    <location>
        <position position="82"/>
    </location>
    <ligand>
        <name>Ca(2+)</name>
        <dbReference type="ChEBI" id="CHEBI:29108"/>
        <label>1</label>
    </ligand>
</feature>
<dbReference type="EC" id="1.11.1.7" evidence="19"/>
<evidence type="ECO:0000313" key="22">
    <source>
        <dbReference type="Proteomes" id="UP000001514"/>
    </source>
</evidence>
<dbReference type="GO" id="GO:0006979">
    <property type="term" value="P:response to oxidative stress"/>
    <property type="evidence" value="ECO:0007669"/>
    <property type="project" value="UniProtKB-UniRule"/>
</dbReference>
<dbReference type="FunCoup" id="D8SA87">
    <property type="interactions" value="211"/>
</dbReference>
<feature type="binding site" evidence="16">
    <location>
        <position position="103"/>
    </location>
    <ligand>
        <name>Ca(2+)</name>
        <dbReference type="ChEBI" id="CHEBI:29108"/>
        <label>1</label>
    </ligand>
</feature>
<dbReference type="SUPFAM" id="SSF48113">
    <property type="entry name" value="Heme-dependent peroxidases"/>
    <property type="match status" value="1"/>
</dbReference>
<evidence type="ECO:0000313" key="21">
    <source>
        <dbReference type="EMBL" id="EFJ18712.1"/>
    </source>
</evidence>
<evidence type="ECO:0000256" key="10">
    <source>
        <dbReference type="ARBA" id="ARBA00023002"/>
    </source>
</evidence>
<evidence type="ECO:0000256" key="5">
    <source>
        <dbReference type="ARBA" id="ARBA00022559"/>
    </source>
</evidence>
<feature type="binding site" evidence="16">
    <location>
        <position position="89"/>
    </location>
    <ligand>
        <name>Ca(2+)</name>
        <dbReference type="ChEBI" id="CHEBI:29108"/>
        <label>1</label>
    </ligand>
</feature>
<dbReference type="Gramene" id="EFJ18712">
    <property type="protein sequence ID" value="EFJ18712"/>
    <property type="gene ID" value="SELMODRAFT_444510"/>
</dbReference>
<dbReference type="InterPro" id="IPR010255">
    <property type="entry name" value="Haem_peroxidase_sf"/>
</dbReference>
<comment type="subcellular location">
    <subcellularLocation>
        <location evidence="19">Secreted</location>
    </subcellularLocation>
</comment>
<evidence type="ECO:0000256" key="13">
    <source>
        <dbReference type="ARBA" id="ARBA00023180"/>
    </source>
</evidence>
<dbReference type="InterPro" id="IPR033905">
    <property type="entry name" value="Secretory_peroxidase"/>
</dbReference>
<feature type="disulfide bond" evidence="18">
    <location>
        <begin position="136"/>
        <end position="338"/>
    </location>
</feature>
<dbReference type="Proteomes" id="UP000001514">
    <property type="component" value="Unassembled WGS sequence"/>
</dbReference>
<keyword evidence="10 19" id="KW-0560">Oxidoreductase</keyword>
<keyword evidence="4 19" id="KW-0964">Secreted</keyword>
<keyword evidence="7 16" id="KW-0479">Metal-binding</keyword>
<comment type="cofactor">
    <cofactor evidence="16 19">
        <name>Ca(2+)</name>
        <dbReference type="ChEBI" id="CHEBI:29108"/>
    </cofactor>
    <text evidence="16 19">Binds 2 calcium ions per subunit.</text>
</comment>
<dbReference type="InterPro" id="IPR019794">
    <property type="entry name" value="Peroxidases_AS"/>
</dbReference>
<keyword evidence="11 16" id="KW-0408">Iron</keyword>
<dbReference type="GO" id="GO:0020037">
    <property type="term" value="F:heme binding"/>
    <property type="evidence" value="ECO:0007669"/>
    <property type="project" value="UniProtKB-UniRule"/>
</dbReference>
<evidence type="ECO:0000256" key="16">
    <source>
        <dbReference type="PIRSR" id="PIRSR600823-3"/>
    </source>
</evidence>
<evidence type="ECO:0000256" key="18">
    <source>
        <dbReference type="PIRSR" id="PIRSR600823-5"/>
    </source>
</evidence>
<keyword evidence="5 19" id="KW-0575">Peroxidase</keyword>
<dbReference type="PRINTS" id="PR00461">
    <property type="entry name" value="PLPEROXIDASE"/>
</dbReference>
<dbReference type="FunFam" id="1.10.420.10:FF:000001">
    <property type="entry name" value="Peroxidase"/>
    <property type="match status" value="1"/>
</dbReference>
<feature type="disulfide bond" evidence="18">
    <location>
        <begin position="215"/>
        <end position="247"/>
    </location>
</feature>
<dbReference type="GO" id="GO:0042744">
    <property type="term" value="P:hydrogen peroxide catabolic process"/>
    <property type="evidence" value="ECO:0007669"/>
    <property type="project" value="UniProtKB-KW"/>
</dbReference>
<dbReference type="KEGG" id="smo:SELMODRAFT_444510"/>
<dbReference type="InParanoid" id="D8SA87"/>
<dbReference type="eggNOG" id="ENOG502QR5A">
    <property type="taxonomic scope" value="Eukaryota"/>
</dbReference>
<evidence type="ECO:0000256" key="7">
    <source>
        <dbReference type="ARBA" id="ARBA00022723"/>
    </source>
</evidence>
<feature type="site" description="Transition state stabilizer" evidence="17">
    <location>
        <position position="77"/>
    </location>
</feature>
<feature type="binding site" evidence="16">
    <location>
        <position position="87"/>
    </location>
    <ligand>
        <name>Ca(2+)</name>
        <dbReference type="ChEBI" id="CHEBI:29108"/>
        <label>1</label>
    </ligand>
</feature>
<dbReference type="PROSITE" id="PS50873">
    <property type="entry name" value="PEROXIDASE_4"/>
    <property type="match status" value="1"/>
</dbReference>
<evidence type="ECO:0000256" key="3">
    <source>
        <dbReference type="ARBA" id="ARBA00006873"/>
    </source>
</evidence>
<feature type="domain" description="Plant heme peroxidase family profile" evidence="20">
    <location>
        <begin position="40"/>
        <end position="342"/>
    </location>
</feature>
<organism evidence="22">
    <name type="scientific">Selaginella moellendorffii</name>
    <name type="common">Spikemoss</name>
    <dbReference type="NCBI Taxonomy" id="88036"/>
    <lineage>
        <taxon>Eukaryota</taxon>
        <taxon>Viridiplantae</taxon>
        <taxon>Streptophyta</taxon>
        <taxon>Embryophyta</taxon>
        <taxon>Tracheophyta</taxon>
        <taxon>Lycopodiopsida</taxon>
        <taxon>Selaginellales</taxon>
        <taxon>Selaginellaceae</taxon>
        <taxon>Selaginella</taxon>
    </lineage>
</organism>
<dbReference type="InterPro" id="IPR019793">
    <property type="entry name" value="Peroxidases_heam-ligand_BS"/>
</dbReference>
<feature type="binding site" evidence="16">
    <location>
        <position position="91"/>
    </location>
    <ligand>
        <name>Ca(2+)</name>
        <dbReference type="ChEBI" id="CHEBI:29108"/>
        <label>1</label>
    </ligand>
</feature>
<evidence type="ECO:0000256" key="1">
    <source>
        <dbReference type="ARBA" id="ARBA00000189"/>
    </source>
</evidence>
<evidence type="ECO:0000256" key="14">
    <source>
        <dbReference type="PIRSR" id="PIRSR600823-1"/>
    </source>
</evidence>
<evidence type="ECO:0000256" key="4">
    <source>
        <dbReference type="ARBA" id="ARBA00022525"/>
    </source>
</evidence>
<feature type="binding site" description="axial binding residue" evidence="16">
    <location>
        <position position="208"/>
    </location>
    <ligand>
        <name>heme b</name>
        <dbReference type="ChEBI" id="CHEBI:60344"/>
    </ligand>
    <ligandPart>
        <name>Fe</name>
        <dbReference type="ChEBI" id="CHEBI:18248"/>
    </ligandPart>
</feature>
<dbReference type="HOGENOM" id="CLU_010543_0_1_1"/>
<evidence type="ECO:0000256" key="8">
    <source>
        <dbReference type="ARBA" id="ARBA00022729"/>
    </source>
</evidence>
<dbReference type="InterPro" id="IPR002016">
    <property type="entry name" value="Haem_peroxidase"/>
</dbReference>
<dbReference type="GO" id="GO:0005576">
    <property type="term" value="C:extracellular region"/>
    <property type="evidence" value="ECO:0007669"/>
    <property type="project" value="UniProtKB-SubCell"/>
</dbReference>
<gene>
    <name evidence="21" type="ORF">SELMODRAFT_444510</name>
</gene>
<dbReference type="PANTHER" id="PTHR31388">
    <property type="entry name" value="PEROXIDASE 72-RELATED"/>
    <property type="match status" value="1"/>
</dbReference>
<accession>D8SA87</accession>
<dbReference type="Gene3D" id="1.10.420.10">
    <property type="entry name" value="Peroxidase, domain 2"/>
    <property type="match status" value="1"/>
</dbReference>
<evidence type="ECO:0000256" key="11">
    <source>
        <dbReference type="ARBA" id="ARBA00023004"/>
    </source>
</evidence>
<dbReference type="GO" id="GO:0140825">
    <property type="term" value="F:lactoperoxidase activity"/>
    <property type="evidence" value="ECO:0007669"/>
    <property type="project" value="UniProtKB-EC"/>
</dbReference>
<dbReference type="GO" id="GO:0009505">
    <property type="term" value="C:plant-type cell wall"/>
    <property type="evidence" value="ECO:0000318"/>
    <property type="project" value="GO_Central"/>
</dbReference>
<feature type="signal peptide" evidence="19">
    <location>
        <begin position="1"/>
        <end position="32"/>
    </location>
</feature>
<proteinExistence type="inferred from homology"/>
<comment type="function">
    <text evidence="2">Removal of H(2)O(2), oxidation of toxic reductants, biosynthesis and degradation of lignin, suberization, auxin catabolism, response to environmental stresses such as wounding, pathogen attack and oxidative stress. These functions might be dependent on each isozyme/isoform in each plant tissue.</text>
</comment>
<evidence type="ECO:0000256" key="12">
    <source>
        <dbReference type="ARBA" id="ARBA00023157"/>
    </source>
</evidence>
<keyword evidence="8 19" id="KW-0732">Signal</keyword>
<evidence type="ECO:0000256" key="15">
    <source>
        <dbReference type="PIRSR" id="PIRSR600823-2"/>
    </source>
</evidence>
<sequence length="343" mass="37086">MRRMAASTNKESALLLTLVALHLSLFSSCVSAHPPSSSFPLSPTFYAYSCPNLLSIVRGVLSRAVEREPRMAASLLRLHFHDCFVMGCDGSVLLDDQPGFTGEKTSNPNRNSARGFEVVDDVKAAVESACPGVVSCADVLAIIAEQSVELTYGPSWTVLLGRRDSTTASLSGSNNDIPPPTSTLAQLIASFQRKGLSVQDLVALSGSHTIGNARCTSFRDRLYNFSNTGRPDPSLDQGYLRELQARCPPSGGDNNIFNLDLHTPTEFDTSYFTNLKFSKGLLNSDQVLFSTPGASTKNLVSTYDFAQDSFFNDFAVSMVKMGNLNPLTGTNGEIRKNCRVVNS</sequence>
<dbReference type="CDD" id="cd00693">
    <property type="entry name" value="secretory_peroxidase"/>
    <property type="match status" value="1"/>
</dbReference>
<evidence type="ECO:0000256" key="17">
    <source>
        <dbReference type="PIRSR" id="PIRSR600823-4"/>
    </source>
</evidence>
<evidence type="ECO:0000256" key="9">
    <source>
        <dbReference type="ARBA" id="ARBA00022837"/>
    </source>
</evidence>
<comment type="similarity">
    <text evidence="3">Belongs to the peroxidase family. Ascorbate peroxidase subfamily.</text>
</comment>
<dbReference type="GO" id="GO:0004601">
    <property type="term" value="F:peroxidase activity"/>
    <property type="evidence" value="ECO:0000318"/>
    <property type="project" value="GO_Central"/>
</dbReference>
<dbReference type="STRING" id="88036.D8SA87"/>
<feature type="binding site" evidence="16">
    <location>
        <position position="268"/>
    </location>
    <ligand>
        <name>Ca(2+)</name>
        <dbReference type="ChEBI" id="CHEBI:29108"/>
        <label>2</label>
    </ligand>
</feature>
<comment type="similarity">
    <text evidence="19">Belongs to the peroxidase family. Classical plant (class III) peroxidase subfamily.</text>
</comment>
<evidence type="ECO:0000259" key="20">
    <source>
        <dbReference type="PROSITE" id="PS50873"/>
    </source>
</evidence>
<keyword evidence="9 16" id="KW-0106">Calcium</keyword>
<dbReference type="Pfam" id="PF00141">
    <property type="entry name" value="peroxidase"/>
    <property type="match status" value="1"/>
</dbReference>
<reference evidence="21 22" key="1">
    <citation type="journal article" date="2011" name="Science">
        <title>The Selaginella genome identifies genetic changes associated with the evolution of vascular plants.</title>
        <authorList>
            <person name="Banks J.A."/>
            <person name="Nishiyama T."/>
            <person name="Hasebe M."/>
            <person name="Bowman J.L."/>
            <person name="Gribskov M."/>
            <person name="dePamphilis C."/>
            <person name="Albert V.A."/>
            <person name="Aono N."/>
            <person name="Aoyama T."/>
            <person name="Ambrose B.A."/>
            <person name="Ashton N.W."/>
            <person name="Axtell M.J."/>
            <person name="Barker E."/>
            <person name="Barker M.S."/>
            <person name="Bennetzen J.L."/>
            <person name="Bonawitz N.D."/>
            <person name="Chapple C."/>
            <person name="Cheng C."/>
            <person name="Correa L.G."/>
            <person name="Dacre M."/>
            <person name="DeBarry J."/>
            <person name="Dreyer I."/>
            <person name="Elias M."/>
            <person name="Engstrom E.M."/>
            <person name="Estelle M."/>
            <person name="Feng L."/>
            <person name="Finet C."/>
            <person name="Floyd S.K."/>
            <person name="Frommer W.B."/>
            <person name="Fujita T."/>
            <person name="Gramzow L."/>
            <person name="Gutensohn M."/>
            <person name="Harholt J."/>
            <person name="Hattori M."/>
            <person name="Heyl A."/>
            <person name="Hirai T."/>
            <person name="Hiwatashi Y."/>
            <person name="Ishikawa M."/>
            <person name="Iwata M."/>
            <person name="Karol K.G."/>
            <person name="Koehler B."/>
            <person name="Kolukisaoglu U."/>
            <person name="Kubo M."/>
            <person name="Kurata T."/>
            <person name="Lalonde S."/>
            <person name="Li K."/>
            <person name="Li Y."/>
            <person name="Litt A."/>
            <person name="Lyons E."/>
            <person name="Manning G."/>
            <person name="Maruyama T."/>
            <person name="Michael T.P."/>
            <person name="Mikami K."/>
            <person name="Miyazaki S."/>
            <person name="Morinaga S."/>
            <person name="Murata T."/>
            <person name="Mueller-Roeber B."/>
            <person name="Nelson D.R."/>
            <person name="Obara M."/>
            <person name="Oguri Y."/>
            <person name="Olmstead R.G."/>
            <person name="Onodera N."/>
            <person name="Petersen B.L."/>
            <person name="Pils B."/>
            <person name="Prigge M."/>
            <person name="Rensing S.A."/>
            <person name="Riano-Pachon D.M."/>
            <person name="Roberts A.W."/>
            <person name="Sato Y."/>
            <person name="Scheller H.V."/>
            <person name="Schulz B."/>
            <person name="Schulz C."/>
            <person name="Shakirov E.V."/>
            <person name="Shibagaki N."/>
            <person name="Shinohara N."/>
            <person name="Shippen D.E."/>
            <person name="Soerensen I."/>
            <person name="Sotooka R."/>
            <person name="Sugimoto N."/>
            <person name="Sugita M."/>
            <person name="Sumikawa N."/>
            <person name="Tanurdzic M."/>
            <person name="Theissen G."/>
            <person name="Ulvskov P."/>
            <person name="Wakazuki S."/>
            <person name="Weng J.K."/>
            <person name="Willats W.W."/>
            <person name="Wipf D."/>
            <person name="Wolf P.G."/>
            <person name="Yang L."/>
            <person name="Zimmer A.D."/>
            <person name="Zhu Q."/>
            <person name="Mitros T."/>
            <person name="Hellsten U."/>
            <person name="Loque D."/>
            <person name="Otillar R."/>
            <person name="Salamov A."/>
            <person name="Schmutz J."/>
            <person name="Shapiro H."/>
            <person name="Lindquist E."/>
            <person name="Lucas S."/>
            <person name="Rokhsar D."/>
            <person name="Grigoriev I.V."/>
        </authorList>
    </citation>
    <scope>NUCLEOTIDE SEQUENCE [LARGE SCALE GENOMIC DNA]</scope>
</reference>
<dbReference type="FunFam" id="1.10.520.10:FF:000009">
    <property type="entry name" value="Peroxidase"/>
    <property type="match status" value="1"/>
</dbReference>
<dbReference type="PROSITE" id="PS00436">
    <property type="entry name" value="PEROXIDASE_2"/>
    <property type="match status" value="1"/>
</dbReference>
<comment type="cofactor">
    <cofactor evidence="16 19">
        <name>heme b</name>
        <dbReference type="ChEBI" id="CHEBI:60344"/>
    </cofactor>
    <text evidence="16 19">Binds 1 heme b (iron(II)-protoporphyrin IX) group per subunit.</text>
</comment>
<protein>
    <recommendedName>
        <fullName evidence="19">Peroxidase</fullName>
        <ecNumber evidence="19">1.11.1.7</ecNumber>
    </recommendedName>
</protein>
<dbReference type="PANTHER" id="PTHR31388:SF264">
    <property type="entry name" value="PEROXIDASE 59"/>
    <property type="match status" value="1"/>
</dbReference>
<feature type="binding site" evidence="16">
    <location>
        <position position="85"/>
    </location>
    <ligand>
        <name>Ca(2+)</name>
        <dbReference type="ChEBI" id="CHEBI:29108"/>
        <label>1</label>
    </ligand>
</feature>
<feature type="binding site" evidence="16">
    <location>
        <position position="260"/>
    </location>
    <ligand>
        <name>Ca(2+)</name>
        <dbReference type="ChEBI" id="CHEBI:29108"/>
        <label>2</label>
    </ligand>
</feature>
<evidence type="ECO:0000256" key="2">
    <source>
        <dbReference type="ARBA" id="ARBA00002322"/>
    </source>
</evidence>
<keyword evidence="12 18" id="KW-1015">Disulfide bond</keyword>
<dbReference type="EMBL" id="GL377609">
    <property type="protein sequence ID" value="EFJ18712.1"/>
    <property type="molecule type" value="Genomic_DNA"/>
</dbReference>
<keyword evidence="22" id="KW-1185">Reference proteome</keyword>
<dbReference type="PROSITE" id="PS51257">
    <property type="entry name" value="PROKAR_LIPOPROTEIN"/>
    <property type="match status" value="1"/>
</dbReference>
<feature type="binding site" evidence="16">
    <location>
        <position position="209"/>
    </location>
    <ligand>
        <name>Ca(2+)</name>
        <dbReference type="ChEBI" id="CHEBI:29108"/>
        <label>2</label>
    </ligand>
</feature>
<feature type="active site" description="Proton acceptor" evidence="14">
    <location>
        <position position="81"/>
    </location>
</feature>
<keyword evidence="19" id="KW-0376">Hydrogen peroxide</keyword>
<feature type="disulfide bond" evidence="18">
    <location>
        <begin position="83"/>
        <end position="88"/>
    </location>
</feature>
<feature type="binding site" evidence="15">
    <location>
        <position position="178"/>
    </location>
    <ligand>
        <name>substrate</name>
    </ligand>
</feature>
<name>D8SA87_SELML</name>
<keyword evidence="6 19" id="KW-0349">Heme</keyword>
<dbReference type="Gene3D" id="1.10.520.10">
    <property type="match status" value="1"/>
</dbReference>
<feature type="disulfide bond" evidence="18">
    <location>
        <begin position="50"/>
        <end position="130"/>
    </location>
</feature>
<dbReference type="PROSITE" id="PS00435">
    <property type="entry name" value="PEROXIDASE_1"/>
    <property type="match status" value="1"/>
</dbReference>
<dbReference type="PRINTS" id="PR00458">
    <property type="entry name" value="PEROXIDASE"/>
</dbReference>
<dbReference type="AlphaFoldDB" id="D8SA87"/>
<feature type="chain" id="PRO_5005127329" description="Peroxidase" evidence="19">
    <location>
        <begin position="33"/>
        <end position="343"/>
    </location>
</feature>
<comment type="catalytic activity">
    <reaction evidence="1 19">
        <text>2 a phenolic donor + H2O2 = 2 a phenolic radical donor + 2 H2O</text>
        <dbReference type="Rhea" id="RHEA:56136"/>
        <dbReference type="ChEBI" id="CHEBI:15377"/>
        <dbReference type="ChEBI" id="CHEBI:16240"/>
        <dbReference type="ChEBI" id="CHEBI:139520"/>
        <dbReference type="ChEBI" id="CHEBI:139521"/>
        <dbReference type="EC" id="1.11.1.7"/>
    </reaction>
</comment>
<dbReference type="GO" id="GO:0046872">
    <property type="term" value="F:metal ion binding"/>
    <property type="evidence" value="ECO:0007669"/>
    <property type="project" value="UniProtKB-UniRule"/>
</dbReference>
<feature type="binding site" evidence="16">
    <location>
        <position position="263"/>
    </location>
    <ligand>
        <name>Ca(2+)</name>
        <dbReference type="ChEBI" id="CHEBI:29108"/>
        <label>2</label>
    </ligand>
</feature>
<keyword evidence="13" id="KW-0325">Glycoprotein</keyword>
<evidence type="ECO:0000256" key="19">
    <source>
        <dbReference type="RuleBase" id="RU362060"/>
    </source>
</evidence>
<dbReference type="InterPro" id="IPR000823">
    <property type="entry name" value="Peroxidase_pln"/>
</dbReference>
<dbReference type="OrthoDB" id="2113341at2759"/>